<dbReference type="PIRSF" id="PIRSF500217">
    <property type="entry name" value="AlgI"/>
    <property type="match status" value="1"/>
</dbReference>
<dbReference type="EMBL" id="CP000781">
    <property type="protein sequence ID" value="ABS69462.1"/>
    <property type="molecule type" value="Genomic_DNA"/>
</dbReference>
<dbReference type="STRING" id="78245.Xaut_4241"/>
<evidence type="ECO:0000256" key="3">
    <source>
        <dbReference type="ARBA" id="ARBA00010323"/>
    </source>
</evidence>
<evidence type="ECO:0000313" key="15">
    <source>
        <dbReference type="EMBL" id="ABS69462.1"/>
    </source>
</evidence>
<protein>
    <recommendedName>
        <fullName evidence="4">Probable alginate O-acetylase AlgI</fullName>
    </recommendedName>
    <alternativeName>
        <fullName evidence="12">Alginate biosynthesis protein AlgI</fullName>
    </alternativeName>
</protein>
<accession>A7IN69</accession>
<sequence length="487" mass="54636">MAGKEWQERPLVLQWRRSGMTFASIEFLFYFFPLFLASYFSAKSITTRNYIFLAFSLVFYSAGYTPHILLLLASVAINFLLARAIDDRDGAPRKRVLVYGVVFNLLLLGIFKYTGFLVENVNAVIEPLGASLPMPRISLPLGISFYSFHAISYLADIYKRKVHANRDPAQFALYMCMFPQLVAGPIVRYATVAKQLSRRRTTMGRFSAGARLFVIGLAWKVLIADEVARLADGVFDTTTHPTFVEAWLGLYAYTVQIYFDFAGYSTMAVGLGVMVGFVLPRNFRVPYTAHSMTDFWRRWHMSLSAFLRDYLYIPLGGNRRGELRTYLNLSTVFLLCGLWHGASWNFVIWGAHHGALLIIERAFLGRWLKRLPGAVAHFYTVVAVMLGWVWFRADSFGGAMDMFAGLAGFHGFSRASLALGFGLTPLAIAALVVGGLIGFFRWPRWKALAGQGAFAAVVNYAFIAVLMLASVAWVGGTTATPFLYYRF</sequence>
<feature type="transmembrane region" description="Helical" evidence="14">
    <location>
        <begin position="137"/>
        <end position="159"/>
    </location>
</feature>
<feature type="transmembrane region" description="Helical" evidence="14">
    <location>
        <begin position="452"/>
        <end position="474"/>
    </location>
</feature>
<evidence type="ECO:0000256" key="9">
    <source>
        <dbReference type="ARBA" id="ARBA00022989"/>
    </source>
</evidence>
<dbReference type="GO" id="GO:0005886">
    <property type="term" value="C:plasma membrane"/>
    <property type="evidence" value="ECO:0007669"/>
    <property type="project" value="UniProtKB-SubCell"/>
</dbReference>
<dbReference type="InterPro" id="IPR004299">
    <property type="entry name" value="MBOAT_fam"/>
</dbReference>
<proteinExistence type="inferred from homology"/>
<evidence type="ECO:0000256" key="6">
    <source>
        <dbReference type="ARBA" id="ARBA00022679"/>
    </source>
</evidence>
<comment type="similarity">
    <text evidence="3 13">Belongs to the membrane-bound acyltransferase family.</text>
</comment>
<dbReference type="PhylomeDB" id="A7IN69"/>
<keyword evidence="10 13" id="KW-0472">Membrane</keyword>
<dbReference type="Proteomes" id="UP000002417">
    <property type="component" value="Chromosome"/>
</dbReference>
<evidence type="ECO:0000256" key="8">
    <source>
        <dbReference type="ARBA" id="ARBA00022841"/>
    </source>
</evidence>
<evidence type="ECO:0000256" key="5">
    <source>
        <dbReference type="ARBA" id="ARBA00022475"/>
    </source>
</evidence>
<feature type="transmembrane region" description="Helical" evidence="14">
    <location>
        <begin position="411"/>
        <end position="440"/>
    </location>
</feature>
<keyword evidence="16" id="KW-1185">Reference proteome</keyword>
<dbReference type="InterPro" id="IPR024194">
    <property type="entry name" value="Ac/AlaTfrase_AlgI/DltB"/>
</dbReference>
<feature type="transmembrane region" description="Helical" evidence="14">
    <location>
        <begin position="21"/>
        <end position="42"/>
    </location>
</feature>
<keyword evidence="6 13" id="KW-0808">Transferase</keyword>
<evidence type="ECO:0000256" key="14">
    <source>
        <dbReference type="SAM" id="Phobius"/>
    </source>
</evidence>
<dbReference type="Pfam" id="PF03062">
    <property type="entry name" value="MBOAT"/>
    <property type="match status" value="1"/>
</dbReference>
<comment type="pathway">
    <text evidence="2">Glycan biosynthesis; alginate biosynthesis.</text>
</comment>
<dbReference type="eggNOG" id="COG1696">
    <property type="taxonomic scope" value="Bacteria"/>
</dbReference>
<dbReference type="PIRSF" id="PIRSF016636">
    <property type="entry name" value="AlgI_DltB"/>
    <property type="match status" value="1"/>
</dbReference>
<dbReference type="PANTHER" id="PTHR13285">
    <property type="entry name" value="ACYLTRANSFERASE"/>
    <property type="match status" value="1"/>
</dbReference>
<evidence type="ECO:0000313" key="16">
    <source>
        <dbReference type="Proteomes" id="UP000002417"/>
    </source>
</evidence>
<name>A7IN69_XANP2</name>
<dbReference type="GO" id="GO:0016746">
    <property type="term" value="F:acyltransferase activity"/>
    <property type="evidence" value="ECO:0007669"/>
    <property type="project" value="UniProtKB-KW"/>
</dbReference>
<feature type="transmembrane region" description="Helical" evidence="14">
    <location>
        <begin position="371"/>
        <end position="391"/>
    </location>
</feature>
<feature type="transmembrane region" description="Helical" evidence="14">
    <location>
        <begin position="257"/>
        <end position="279"/>
    </location>
</feature>
<evidence type="ECO:0000256" key="11">
    <source>
        <dbReference type="ARBA" id="ARBA00023315"/>
    </source>
</evidence>
<keyword evidence="9 14" id="KW-1133">Transmembrane helix</keyword>
<comment type="subcellular location">
    <subcellularLocation>
        <location evidence="1">Cell membrane</location>
        <topology evidence="1">Multi-pass membrane protein</topology>
    </subcellularLocation>
</comment>
<evidence type="ECO:0000256" key="12">
    <source>
        <dbReference type="ARBA" id="ARBA00031030"/>
    </source>
</evidence>
<dbReference type="AlphaFoldDB" id="A7IN69"/>
<keyword evidence="5 13" id="KW-1003">Cell membrane</keyword>
<evidence type="ECO:0000256" key="7">
    <source>
        <dbReference type="ARBA" id="ARBA00022692"/>
    </source>
</evidence>
<reference evidence="15 16" key="1">
    <citation type="submission" date="2007-07" db="EMBL/GenBank/DDBJ databases">
        <title>Complete sequence of chromosome of Xanthobacter autotrophicus Py2.</title>
        <authorList>
            <consortium name="US DOE Joint Genome Institute"/>
            <person name="Copeland A."/>
            <person name="Lucas S."/>
            <person name="Lapidus A."/>
            <person name="Barry K."/>
            <person name="Glavina del Rio T."/>
            <person name="Hammon N."/>
            <person name="Israni S."/>
            <person name="Dalin E."/>
            <person name="Tice H."/>
            <person name="Pitluck S."/>
            <person name="Sims D."/>
            <person name="Brettin T."/>
            <person name="Bruce D."/>
            <person name="Detter J.C."/>
            <person name="Han C."/>
            <person name="Tapia R."/>
            <person name="Brainard J."/>
            <person name="Schmutz J."/>
            <person name="Larimer F."/>
            <person name="Land M."/>
            <person name="Hauser L."/>
            <person name="Kyrpides N."/>
            <person name="Kim E."/>
            <person name="Ensigns S.A."/>
            <person name="Richardson P."/>
        </authorList>
    </citation>
    <scope>NUCLEOTIDE SEQUENCE [LARGE SCALE GENOMIC DNA]</scope>
    <source>
        <strain evidence="16">ATCC BAA-1158 / Py2</strain>
    </source>
</reference>
<organism evidence="15 16">
    <name type="scientific">Xanthobacter autotrophicus (strain ATCC BAA-1158 / Py2)</name>
    <dbReference type="NCBI Taxonomy" id="78245"/>
    <lineage>
        <taxon>Bacteria</taxon>
        <taxon>Pseudomonadati</taxon>
        <taxon>Pseudomonadota</taxon>
        <taxon>Alphaproteobacteria</taxon>
        <taxon>Hyphomicrobiales</taxon>
        <taxon>Xanthobacteraceae</taxon>
        <taxon>Xanthobacter</taxon>
    </lineage>
</organism>
<dbReference type="InterPro" id="IPR028362">
    <property type="entry name" value="AlgI"/>
</dbReference>
<evidence type="ECO:0000256" key="1">
    <source>
        <dbReference type="ARBA" id="ARBA00004651"/>
    </source>
</evidence>
<keyword evidence="11 13" id="KW-0012">Acyltransferase</keyword>
<feature type="transmembrane region" description="Helical" evidence="14">
    <location>
        <begin position="96"/>
        <end position="117"/>
    </location>
</feature>
<dbReference type="PANTHER" id="PTHR13285:SF23">
    <property type="entry name" value="TEICHOIC ACID D-ALANYLTRANSFERASE"/>
    <property type="match status" value="1"/>
</dbReference>
<dbReference type="GO" id="GO:0042121">
    <property type="term" value="P:alginic acid biosynthetic process"/>
    <property type="evidence" value="ECO:0007669"/>
    <property type="project" value="UniProtKB-KW"/>
</dbReference>
<keyword evidence="8" id="KW-0016">Alginate biosynthesis</keyword>
<evidence type="ECO:0000256" key="13">
    <source>
        <dbReference type="PIRNR" id="PIRNR016636"/>
    </source>
</evidence>
<evidence type="ECO:0000256" key="4">
    <source>
        <dbReference type="ARBA" id="ARBA00016084"/>
    </source>
</evidence>
<dbReference type="InterPro" id="IPR051085">
    <property type="entry name" value="MB_O-acyltransferase"/>
</dbReference>
<feature type="transmembrane region" description="Helical" evidence="14">
    <location>
        <begin position="62"/>
        <end position="84"/>
    </location>
</feature>
<keyword evidence="7 14" id="KW-0812">Transmembrane</keyword>
<dbReference type="KEGG" id="xau:Xaut_4241"/>
<dbReference type="HOGENOM" id="CLU_025255_1_3_5"/>
<gene>
    <name evidence="15" type="ordered locus">Xaut_4241</name>
</gene>
<evidence type="ECO:0000256" key="10">
    <source>
        <dbReference type="ARBA" id="ARBA00023136"/>
    </source>
</evidence>
<evidence type="ECO:0000256" key="2">
    <source>
        <dbReference type="ARBA" id="ARBA00005182"/>
    </source>
</evidence>